<dbReference type="InterPro" id="IPR014718">
    <property type="entry name" value="GH-type_carb-bd"/>
</dbReference>
<organism evidence="1 2">
    <name type="scientific">Chamaesiphon polymorphus CCALA 037</name>
    <dbReference type="NCBI Taxonomy" id="2107692"/>
    <lineage>
        <taxon>Bacteria</taxon>
        <taxon>Bacillati</taxon>
        <taxon>Cyanobacteriota</taxon>
        <taxon>Cyanophyceae</taxon>
        <taxon>Gomontiellales</taxon>
        <taxon>Chamaesiphonaceae</taxon>
        <taxon>Chamaesiphon</taxon>
    </lineage>
</organism>
<dbReference type="CDD" id="cd09025">
    <property type="entry name" value="Aldose_epim_Slr1438"/>
    <property type="match status" value="1"/>
</dbReference>
<proteinExistence type="predicted"/>
<dbReference type="SUPFAM" id="SSF74650">
    <property type="entry name" value="Galactose mutarotase-like"/>
    <property type="match status" value="1"/>
</dbReference>
<comment type="caution">
    <text evidence="1">The sequence shown here is derived from an EMBL/GenBank/DDBJ whole genome shotgun (WGS) entry which is preliminary data.</text>
</comment>
<dbReference type="GO" id="GO:0005975">
    <property type="term" value="P:carbohydrate metabolic process"/>
    <property type="evidence" value="ECO:0007669"/>
    <property type="project" value="InterPro"/>
</dbReference>
<dbReference type="RefSeq" id="WP_106310738.1">
    <property type="nucleotide sequence ID" value="NZ_PVWO01000437.1"/>
</dbReference>
<dbReference type="PANTHER" id="PTHR11122">
    <property type="entry name" value="APOSPORY-ASSOCIATED PROTEIN C-RELATED"/>
    <property type="match status" value="1"/>
</dbReference>
<accession>A0A2T1FUP8</accession>
<dbReference type="Proteomes" id="UP000238937">
    <property type="component" value="Unassembled WGS sequence"/>
</dbReference>
<name>A0A2T1FUP8_9CYAN</name>
<dbReference type="InterPro" id="IPR011013">
    <property type="entry name" value="Gal_mutarotase_sf_dom"/>
</dbReference>
<dbReference type="Pfam" id="PF01263">
    <property type="entry name" value="Aldose_epim"/>
    <property type="match status" value="1"/>
</dbReference>
<dbReference type="OrthoDB" id="9795355at2"/>
<sequence length="289" mass="32143">MFTVTKQSQSEPVYVLNDTESQSSLTIFPDRGGIATSWRVGDRELMYLDAERFTDPSLSVRGGFPILFPICGNLPDNAYSIDGKQYSLKQHGFAREMPWQVTHQASTADASLTITLESTDATRQVYPFDFSVSFTYRIRGNELVIDQTYTNKSATPMPFSSGLHPYFAAPNKEHLTFEIGADSYQEKQTGEVHPFAGKFDFSQAEIDAAFTNVDSNVSTASDAGQNLKLTMTSSDQYRTIVFWTVAGKDFYCLEPWTGPRNSLNTGVDLLHVAPGETMTTNITFTAEFT</sequence>
<dbReference type="AlphaFoldDB" id="A0A2T1FUP8"/>
<reference evidence="1 2" key="1">
    <citation type="submission" date="2018-03" db="EMBL/GenBank/DDBJ databases">
        <title>The ancient ancestry and fast evolution of plastids.</title>
        <authorList>
            <person name="Moore K.R."/>
            <person name="Magnabosco C."/>
            <person name="Momper L."/>
            <person name="Gold D.A."/>
            <person name="Bosak T."/>
            <person name="Fournier G.P."/>
        </authorList>
    </citation>
    <scope>NUCLEOTIDE SEQUENCE [LARGE SCALE GENOMIC DNA]</scope>
    <source>
        <strain evidence="1 2">CCALA 037</strain>
    </source>
</reference>
<dbReference type="PANTHER" id="PTHR11122:SF13">
    <property type="entry name" value="GLUCOSE-6-PHOSPHATE 1-EPIMERASE"/>
    <property type="match status" value="1"/>
</dbReference>
<dbReference type="EMBL" id="PVWO01000437">
    <property type="protein sequence ID" value="PSB48714.1"/>
    <property type="molecule type" value="Genomic_DNA"/>
</dbReference>
<protein>
    <submittedName>
        <fullName evidence="1">Aldose epimerase</fullName>
    </submittedName>
</protein>
<gene>
    <name evidence="1" type="ORF">C7B77_23735</name>
</gene>
<evidence type="ECO:0000313" key="2">
    <source>
        <dbReference type="Proteomes" id="UP000238937"/>
    </source>
</evidence>
<dbReference type="Gene3D" id="2.70.98.10">
    <property type="match status" value="1"/>
</dbReference>
<dbReference type="GO" id="GO:0030246">
    <property type="term" value="F:carbohydrate binding"/>
    <property type="evidence" value="ECO:0007669"/>
    <property type="project" value="InterPro"/>
</dbReference>
<keyword evidence="2" id="KW-1185">Reference proteome</keyword>
<dbReference type="InterPro" id="IPR008183">
    <property type="entry name" value="Aldose_1/G6P_1-epimerase"/>
</dbReference>
<evidence type="ECO:0000313" key="1">
    <source>
        <dbReference type="EMBL" id="PSB48714.1"/>
    </source>
</evidence>
<dbReference type="GO" id="GO:0016853">
    <property type="term" value="F:isomerase activity"/>
    <property type="evidence" value="ECO:0007669"/>
    <property type="project" value="InterPro"/>
</dbReference>